<reference evidence="2" key="1">
    <citation type="submission" date="2018-05" db="EMBL/GenBank/DDBJ databases">
        <title>Azospirillum thermophila sp. nov., a novel isolated from hot spring.</title>
        <authorList>
            <person name="Zhao Z."/>
        </authorList>
    </citation>
    <scope>NUCLEOTIDE SEQUENCE [LARGE SCALE GENOMIC DNA]</scope>
    <source>
        <strain evidence="2">CFH 70021</strain>
    </source>
</reference>
<accession>A0A2S2CUC9</accession>
<dbReference type="EMBL" id="CP029354">
    <property type="protein sequence ID" value="AWK88124.1"/>
    <property type="molecule type" value="Genomic_DNA"/>
</dbReference>
<proteinExistence type="predicted"/>
<sequence>MIFNGPNRVIRLSQWAWLHVGASRRLIGWESEQGRWVASEPLSSVASSRPMQPPGWVVTADGAQIMLSNPGVPTDESALEAILETLDRLRYDPRAGIAASAAITIVPWLPTTATVLETRRIA</sequence>
<protein>
    <submittedName>
        <fullName evidence="1">Uncharacterized protein</fullName>
    </submittedName>
</protein>
<name>A0A2S2CUC9_9PROT</name>
<organism evidence="1 2">
    <name type="scientific">Azospirillum thermophilum</name>
    <dbReference type="NCBI Taxonomy" id="2202148"/>
    <lineage>
        <taxon>Bacteria</taxon>
        <taxon>Pseudomonadati</taxon>
        <taxon>Pseudomonadota</taxon>
        <taxon>Alphaproteobacteria</taxon>
        <taxon>Rhodospirillales</taxon>
        <taxon>Azospirillaceae</taxon>
        <taxon>Azospirillum</taxon>
    </lineage>
</organism>
<dbReference type="AlphaFoldDB" id="A0A2S2CUC9"/>
<evidence type="ECO:0000313" key="1">
    <source>
        <dbReference type="EMBL" id="AWK88124.1"/>
    </source>
</evidence>
<keyword evidence="2" id="KW-1185">Reference proteome</keyword>
<dbReference type="KEGG" id="azz:DEW08_18530"/>
<dbReference type="RefSeq" id="WP_109330064.1">
    <property type="nucleotide sequence ID" value="NZ_CP029354.1"/>
</dbReference>
<evidence type="ECO:0000313" key="2">
    <source>
        <dbReference type="Proteomes" id="UP000245629"/>
    </source>
</evidence>
<dbReference type="Proteomes" id="UP000245629">
    <property type="component" value="Chromosome 3"/>
</dbReference>
<gene>
    <name evidence="1" type="ORF">DEW08_18530</name>
</gene>